<sequence length="47" mass="4689">MALLCAVPLLIAASILVLQGVDALLPAVIVALCAGMMVAMVIVALRG</sequence>
<keyword evidence="3" id="KW-1185">Reference proteome</keyword>
<feature type="transmembrane region" description="Helical" evidence="1">
    <location>
        <begin position="23"/>
        <end position="45"/>
    </location>
</feature>
<protein>
    <submittedName>
        <fullName evidence="2">Uncharacterized protein</fullName>
    </submittedName>
</protein>
<organism evidence="2 3">
    <name type="scientific">Svornostia abyssi</name>
    <dbReference type="NCBI Taxonomy" id="2898438"/>
    <lineage>
        <taxon>Bacteria</taxon>
        <taxon>Bacillati</taxon>
        <taxon>Actinomycetota</taxon>
        <taxon>Thermoleophilia</taxon>
        <taxon>Solirubrobacterales</taxon>
        <taxon>Baekduiaceae</taxon>
        <taxon>Svornostia</taxon>
    </lineage>
</organism>
<keyword evidence="1" id="KW-0812">Transmembrane</keyword>
<dbReference type="Proteomes" id="UP001058860">
    <property type="component" value="Chromosome"/>
</dbReference>
<evidence type="ECO:0000313" key="2">
    <source>
        <dbReference type="EMBL" id="UUY03062.1"/>
    </source>
</evidence>
<keyword evidence="1" id="KW-1133">Transmembrane helix</keyword>
<name>A0ABY5PEL8_9ACTN</name>
<dbReference type="EMBL" id="CP088295">
    <property type="protein sequence ID" value="UUY03062.1"/>
    <property type="molecule type" value="Genomic_DNA"/>
</dbReference>
<evidence type="ECO:0000313" key="3">
    <source>
        <dbReference type="Proteomes" id="UP001058860"/>
    </source>
</evidence>
<gene>
    <name evidence="2" type="ORF">LRS13_20655</name>
</gene>
<dbReference type="RefSeq" id="WP_353863577.1">
    <property type="nucleotide sequence ID" value="NZ_CP088295.1"/>
</dbReference>
<evidence type="ECO:0000256" key="1">
    <source>
        <dbReference type="SAM" id="Phobius"/>
    </source>
</evidence>
<reference evidence="3" key="1">
    <citation type="submission" date="2021-11" db="EMBL/GenBank/DDBJ databases">
        <title>Cultivation dependent microbiological survey of springs from the worlds oldest radium mine currently devoted to the extraction of radon-saturated water.</title>
        <authorList>
            <person name="Kapinusova G."/>
            <person name="Smrhova T."/>
            <person name="Strejcek M."/>
            <person name="Suman J."/>
            <person name="Jani K."/>
            <person name="Pajer P."/>
            <person name="Uhlik O."/>
        </authorList>
    </citation>
    <scope>NUCLEOTIDE SEQUENCE [LARGE SCALE GENOMIC DNA]</scope>
    <source>
        <strain evidence="3">J379</strain>
    </source>
</reference>
<proteinExistence type="predicted"/>
<accession>A0ABY5PEL8</accession>
<keyword evidence="1" id="KW-0472">Membrane</keyword>